<evidence type="ECO:0000313" key="2">
    <source>
        <dbReference type="EMBL" id="MCV2885882.1"/>
    </source>
</evidence>
<accession>A0ABT3AB27</accession>
<dbReference type="Pfam" id="PF11219">
    <property type="entry name" value="DUF3014"/>
    <property type="match status" value="1"/>
</dbReference>
<gene>
    <name evidence="2" type="ORF">OE749_14380</name>
</gene>
<name>A0ABT3AB27_9ALTE</name>
<evidence type="ECO:0000313" key="3">
    <source>
        <dbReference type="Proteomes" id="UP001652504"/>
    </source>
</evidence>
<evidence type="ECO:0000256" key="1">
    <source>
        <dbReference type="SAM" id="Phobius"/>
    </source>
</evidence>
<dbReference type="Proteomes" id="UP001652504">
    <property type="component" value="Unassembled WGS sequence"/>
</dbReference>
<protein>
    <submittedName>
        <fullName evidence="2">DUF3014 domain-containing protein</fullName>
    </submittedName>
</protein>
<dbReference type="RefSeq" id="WP_263713161.1">
    <property type="nucleotide sequence ID" value="NZ_JAOWKX010000007.1"/>
</dbReference>
<reference evidence="2 3" key="1">
    <citation type="submission" date="2022-10" db="EMBL/GenBank/DDBJ databases">
        <title>Aestuariibacter sp. AA17 isolated from Montipora capitata coral fragment.</title>
        <authorList>
            <person name="Emsley S.A."/>
            <person name="Pfannmuller K.M."/>
            <person name="Loughran R.M."/>
            <person name="Shlafstein M."/>
            <person name="Papke E."/>
            <person name="Saw J.H."/>
            <person name="Ushijima B."/>
            <person name="Videau P."/>
        </authorList>
    </citation>
    <scope>NUCLEOTIDE SEQUENCE [LARGE SCALE GENOMIC DNA]</scope>
    <source>
        <strain evidence="2 3">AA17</strain>
    </source>
</reference>
<keyword evidence="1" id="KW-1133">Transmembrane helix</keyword>
<dbReference type="InterPro" id="IPR021382">
    <property type="entry name" value="DUF3014"/>
</dbReference>
<feature type="transmembrane region" description="Helical" evidence="1">
    <location>
        <begin position="12"/>
        <end position="32"/>
    </location>
</feature>
<keyword evidence="3" id="KW-1185">Reference proteome</keyword>
<proteinExistence type="predicted"/>
<keyword evidence="1" id="KW-0812">Transmembrane</keyword>
<organism evidence="2 3">
    <name type="scientific">Fluctibacter corallii</name>
    <dbReference type="NCBI Taxonomy" id="2984329"/>
    <lineage>
        <taxon>Bacteria</taxon>
        <taxon>Pseudomonadati</taxon>
        <taxon>Pseudomonadota</taxon>
        <taxon>Gammaproteobacteria</taxon>
        <taxon>Alteromonadales</taxon>
        <taxon>Alteromonadaceae</taxon>
        <taxon>Fluctibacter</taxon>
    </lineage>
</organism>
<keyword evidence="1" id="KW-0472">Membrane</keyword>
<dbReference type="EMBL" id="JAOWKX010000007">
    <property type="protein sequence ID" value="MCV2885882.1"/>
    <property type="molecule type" value="Genomic_DNA"/>
</dbReference>
<sequence>MCKDAAKPKPIMPLLLIGLGGFALLVALYFWMTSDNKDIPTMEKPTPRPVVPAPVKTEVEQAKPTPPPAQEPIIEEEEVVEPAPVVVAPPVDTSDAAVKTSILATADYEAAASLLVDESLLQRFVVTAANLAEGEVAPNHQLLQPPSQNFRIYQQGGKEWIDPASYKRYTPYVDVIDTMSADTLVSLYETYQPTLNQLYAEIGDPSEPFNDVLKQAIEHLLETPSVPVPVEVYTDSVMYKYKDERLESLSMPQKHLIRMGPENMRRVKAKLREILEML</sequence>
<comment type="caution">
    <text evidence="2">The sequence shown here is derived from an EMBL/GenBank/DDBJ whole genome shotgun (WGS) entry which is preliminary data.</text>
</comment>